<keyword evidence="3" id="KW-1185">Reference proteome</keyword>
<dbReference type="EMBL" id="OUNR01000021">
    <property type="protein sequence ID" value="SPP66741.1"/>
    <property type="molecule type" value="Genomic_DNA"/>
</dbReference>
<sequence length="47" mass="5414">MRKQCYGMEQGRAMYDEVGIFRLGWFLAMAVAAGFCWAEVIPAARRR</sequence>
<reference evidence="3" key="1">
    <citation type="submission" date="2018-04" db="EMBL/GenBank/DDBJ databases">
        <authorList>
            <person name="Lucker S."/>
            <person name="Sakoula D."/>
        </authorList>
    </citation>
    <scope>NUCLEOTIDE SEQUENCE [LARGE SCALE GENOMIC DNA]</scope>
</reference>
<proteinExistence type="predicted"/>
<dbReference type="InParanoid" id="A0A330LAK9"/>
<feature type="transmembrane region" description="Helical" evidence="1">
    <location>
        <begin position="20"/>
        <end position="41"/>
    </location>
</feature>
<keyword evidence="1" id="KW-0472">Membrane</keyword>
<evidence type="ECO:0000313" key="2">
    <source>
        <dbReference type="EMBL" id="SPP66741.1"/>
    </source>
</evidence>
<keyword evidence="1" id="KW-1133">Transmembrane helix</keyword>
<dbReference type="AlphaFoldDB" id="A0A330LAK9"/>
<organism evidence="2 3">
    <name type="scientific">Nitrospira lenta</name>
    <dbReference type="NCBI Taxonomy" id="1436998"/>
    <lineage>
        <taxon>Bacteria</taxon>
        <taxon>Pseudomonadati</taxon>
        <taxon>Nitrospirota</taxon>
        <taxon>Nitrospiria</taxon>
        <taxon>Nitrospirales</taxon>
        <taxon>Nitrospiraceae</taxon>
        <taxon>Nitrospira</taxon>
    </lineage>
</organism>
<evidence type="ECO:0000256" key="1">
    <source>
        <dbReference type="SAM" id="Phobius"/>
    </source>
</evidence>
<dbReference type="Proteomes" id="UP000248168">
    <property type="component" value="Unassembled WGS sequence"/>
</dbReference>
<accession>A0A330LAK9</accession>
<dbReference type="RefSeq" id="WP_181416959.1">
    <property type="nucleotide sequence ID" value="NZ_OUNR01000021.1"/>
</dbReference>
<keyword evidence="1" id="KW-0812">Transmembrane</keyword>
<gene>
    <name evidence="2" type="ORF">NITLEN_80169</name>
</gene>
<protein>
    <submittedName>
        <fullName evidence="2">Uncharacterized protein</fullName>
    </submittedName>
</protein>
<name>A0A330LAK9_9BACT</name>
<evidence type="ECO:0000313" key="3">
    <source>
        <dbReference type="Proteomes" id="UP000248168"/>
    </source>
</evidence>